<keyword evidence="5" id="KW-0472">Membrane</keyword>
<evidence type="ECO:0000256" key="1">
    <source>
        <dbReference type="ARBA" id="ARBA00004571"/>
    </source>
</evidence>
<feature type="chain" id="PRO_5016812788" evidence="6">
    <location>
        <begin position="24"/>
        <end position="189"/>
    </location>
</feature>
<dbReference type="SUPFAM" id="SSF56925">
    <property type="entry name" value="OMPA-like"/>
    <property type="match status" value="1"/>
</dbReference>
<keyword evidence="3" id="KW-0812">Transmembrane</keyword>
<evidence type="ECO:0000256" key="6">
    <source>
        <dbReference type="SAM" id="SignalP"/>
    </source>
</evidence>
<feature type="domain" description="Outer membrane protein beta-barrel" evidence="7">
    <location>
        <begin position="13"/>
        <end position="189"/>
    </location>
</feature>
<organism evidence="8 9">
    <name type="scientific">Proteus vulgaris</name>
    <dbReference type="NCBI Taxonomy" id="585"/>
    <lineage>
        <taxon>Bacteria</taxon>
        <taxon>Pseudomonadati</taxon>
        <taxon>Pseudomonadota</taxon>
        <taxon>Gammaproteobacteria</taxon>
        <taxon>Enterobacterales</taxon>
        <taxon>Morganellaceae</taxon>
        <taxon>Proteus</taxon>
    </lineage>
</organism>
<dbReference type="PANTHER" id="PTHR35892:SF2">
    <property type="entry name" value="OUTER MEMBRANE PROTEIN PAGN"/>
    <property type="match status" value="1"/>
</dbReference>
<evidence type="ECO:0000313" key="8">
    <source>
        <dbReference type="EMBL" id="SUC17878.1"/>
    </source>
</evidence>
<gene>
    <name evidence="8" type="primary">ail_3</name>
    <name evidence="8" type="ORF">NCTC10376_03831</name>
</gene>
<dbReference type="PANTHER" id="PTHR35892">
    <property type="entry name" value="OUTER MEMBRANE PROTEIN PAGN-RELATED"/>
    <property type="match status" value="1"/>
</dbReference>
<dbReference type="RefSeq" id="WP_036936866.1">
    <property type="nucleotide sequence ID" value="NZ_CP083628.1"/>
</dbReference>
<dbReference type="AlphaFoldDB" id="A0A379FEF9"/>
<evidence type="ECO:0000256" key="2">
    <source>
        <dbReference type="ARBA" id="ARBA00022452"/>
    </source>
</evidence>
<feature type="signal peptide" evidence="6">
    <location>
        <begin position="1"/>
        <end position="23"/>
    </location>
</feature>
<evidence type="ECO:0000256" key="5">
    <source>
        <dbReference type="ARBA" id="ARBA00023136"/>
    </source>
</evidence>
<comment type="subcellular location">
    <subcellularLocation>
        <location evidence="1">Cell outer membrane</location>
        <topology evidence="1">Multi-pass membrane protein</topology>
    </subcellularLocation>
</comment>
<dbReference type="GeneID" id="93394336"/>
<keyword evidence="2" id="KW-1134">Transmembrane beta strand</keyword>
<evidence type="ECO:0000259" key="7">
    <source>
        <dbReference type="Pfam" id="PF13505"/>
    </source>
</evidence>
<reference evidence="8 9" key="1">
    <citation type="submission" date="2018-06" db="EMBL/GenBank/DDBJ databases">
        <authorList>
            <consortium name="Pathogen Informatics"/>
            <person name="Doyle S."/>
        </authorList>
    </citation>
    <scope>NUCLEOTIDE SEQUENCE [LARGE SCALE GENOMIC DNA]</scope>
    <source>
        <strain evidence="8 9">NCTC10376</strain>
    </source>
</reference>
<dbReference type="PROSITE" id="PS00695">
    <property type="entry name" value="ENT_VIR_OMP_2"/>
    <property type="match status" value="1"/>
</dbReference>
<evidence type="ECO:0000313" key="9">
    <source>
        <dbReference type="Proteomes" id="UP000254331"/>
    </source>
</evidence>
<proteinExistence type="predicted"/>
<dbReference type="Proteomes" id="UP000254331">
    <property type="component" value="Unassembled WGS sequence"/>
</dbReference>
<keyword evidence="4 6" id="KW-0732">Signal</keyword>
<dbReference type="GO" id="GO:0009279">
    <property type="term" value="C:cell outer membrane"/>
    <property type="evidence" value="ECO:0007669"/>
    <property type="project" value="UniProtKB-SubCell"/>
</dbReference>
<dbReference type="InterPro" id="IPR000758">
    <property type="entry name" value="Enterovir_OMP"/>
</dbReference>
<accession>A0A379FEF9</accession>
<evidence type="ECO:0000256" key="3">
    <source>
        <dbReference type="ARBA" id="ARBA00022692"/>
    </source>
</evidence>
<evidence type="ECO:0000256" key="4">
    <source>
        <dbReference type="ARBA" id="ARBA00022729"/>
    </source>
</evidence>
<dbReference type="Gene3D" id="2.40.160.20">
    <property type="match status" value="1"/>
</dbReference>
<protein>
    <submittedName>
        <fullName evidence="8">Outer membrane protein (Attachment invasion locus protein)</fullName>
    </submittedName>
</protein>
<name>A0A379FEF9_PROVU</name>
<dbReference type="EMBL" id="UGTW01000001">
    <property type="protein sequence ID" value="SUC17878.1"/>
    <property type="molecule type" value="Genomic_DNA"/>
</dbReference>
<sequence length="189" mass="20974">MFKKIVIGCLCSSCLFFSVNVMATNEQTISLGYSQAKIEGIKLNGVNLNYHYELSNNWGIVGSFTWMKGDKYYAEEQDNDGFTSSAKTDVNYVSLLAGPSYRINNFANLYGLAGIAKTKLNNRDYGTDDGYIESSYYKYKSTGIAWGAGIQLNPINNLAINIGYEGTKFSNNELNSKIHGFNVGVGYRF</sequence>
<dbReference type="PRINTS" id="PR00316">
    <property type="entry name" value="ENTEROVIROMP"/>
</dbReference>
<dbReference type="Pfam" id="PF13505">
    <property type="entry name" value="OMP_b-brl"/>
    <property type="match status" value="1"/>
</dbReference>
<dbReference type="GO" id="GO:0044384">
    <property type="term" value="C:host outer membrane"/>
    <property type="evidence" value="ECO:0007669"/>
    <property type="project" value="InterPro"/>
</dbReference>
<dbReference type="InterPro" id="IPR051723">
    <property type="entry name" value="Bact_OM_Invasion-Related"/>
</dbReference>
<dbReference type="InterPro" id="IPR027385">
    <property type="entry name" value="Beta-barrel_OMP"/>
</dbReference>
<dbReference type="InterPro" id="IPR011250">
    <property type="entry name" value="OMP/PagP_B-barrel"/>
</dbReference>